<protein>
    <recommendedName>
        <fullName evidence="3">Inositol polyphosphate-related phosphatase domain-containing protein</fullName>
    </recommendedName>
</protein>
<evidence type="ECO:0000256" key="2">
    <source>
        <dbReference type="SAM" id="Phobius"/>
    </source>
</evidence>
<dbReference type="InterPro" id="IPR036691">
    <property type="entry name" value="Endo/exonu/phosph_ase_sf"/>
</dbReference>
<dbReference type="OrthoDB" id="62798at2759"/>
<keyword evidence="2" id="KW-0472">Membrane</keyword>
<name>A0A8H3FW42_9LECA</name>
<feature type="region of interest" description="Disordered" evidence="1">
    <location>
        <begin position="236"/>
        <end position="257"/>
    </location>
</feature>
<proteinExistence type="predicted"/>
<feature type="region of interest" description="Disordered" evidence="1">
    <location>
        <begin position="183"/>
        <end position="212"/>
    </location>
</feature>
<keyword evidence="5" id="KW-1185">Reference proteome</keyword>
<dbReference type="Gene3D" id="3.60.10.10">
    <property type="entry name" value="Endonuclease/exonuclease/phosphatase"/>
    <property type="match status" value="1"/>
</dbReference>
<dbReference type="SUPFAM" id="SSF56219">
    <property type="entry name" value="DNase I-like"/>
    <property type="match status" value="1"/>
</dbReference>
<evidence type="ECO:0000313" key="4">
    <source>
        <dbReference type="EMBL" id="CAF9930152.1"/>
    </source>
</evidence>
<dbReference type="Pfam" id="PF22669">
    <property type="entry name" value="Exo_endo_phos2"/>
    <property type="match status" value="1"/>
</dbReference>
<feature type="transmembrane region" description="Helical" evidence="2">
    <location>
        <begin position="437"/>
        <end position="456"/>
    </location>
</feature>
<dbReference type="AlphaFoldDB" id="A0A8H3FW42"/>
<sequence>MSTLRPYVVTFNCGREPIDPSTFSTHLFSALANPIAPDILILCLQELAPIAYSFLGGSYLVPYLSPFRHAVTAAAASLDNASYVNIITRNIGMTAIMVFILRDQTAQVRWLETAGVGVGMYEMGNKGAVGIRMGYSIGDSTLEFTFVSAHLAAMEGKLQRRNDDWKNIVRGLVFTPVSPTAVRETTAQRLPHESSNDTSPLLQASPGGEDSIPPMSGLYAPTSHLVFAGDLNYRTSSTKPSPDAHLTWPQPTSDANAPQHYSHLLPSDQLKREMQAGKTCHGLREAPVDFPPTYKYSDEARAMSATSPQDGGDEDGSRWGWAKHRWPSWCDRVLYLEAPPWMRSEDAAAGVEVQGYAALPLMASSDHRPVACAFSVPAEAIAEPSEEDERGAKMDVRLVPPFGLNPLWMEQREAARTKEVVVGIGAYLVLTWEGRGILLAVMFGALGGWAVIRSLLQ</sequence>
<reference evidence="4" key="1">
    <citation type="submission" date="2021-03" db="EMBL/GenBank/DDBJ databases">
        <authorList>
            <person name="Tagirdzhanova G."/>
        </authorList>
    </citation>
    <scope>NUCLEOTIDE SEQUENCE</scope>
</reference>
<dbReference type="Proteomes" id="UP000664534">
    <property type="component" value="Unassembled WGS sequence"/>
</dbReference>
<dbReference type="PANTHER" id="PTHR11200">
    <property type="entry name" value="INOSITOL 5-PHOSPHATASE"/>
    <property type="match status" value="1"/>
</dbReference>
<keyword evidence="2" id="KW-1133">Transmembrane helix</keyword>
<dbReference type="InterPro" id="IPR000300">
    <property type="entry name" value="IPPc"/>
</dbReference>
<dbReference type="PANTHER" id="PTHR11200:SF286">
    <property type="entry name" value="5-PHOSPHATASE, PUTATIVE (AFU_ORTHOLOGUE AFUA_5G07600)-RELATED"/>
    <property type="match status" value="1"/>
</dbReference>
<accession>A0A8H3FW42</accession>
<evidence type="ECO:0000313" key="5">
    <source>
        <dbReference type="Proteomes" id="UP000664534"/>
    </source>
</evidence>
<dbReference type="GO" id="GO:0046856">
    <property type="term" value="P:phosphatidylinositol dephosphorylation"/>
    <property type="evidence" value="ECO:0007669"/>
    <property type="project" value="InterPro"/>
</dbReference>
<keyword evidence="2" id="KW-0812">Transmembrane</keyword>
<comment type="caution">
    <text evidence="4">The sequence shown here is derived from an EMBL/GenBank/DDBJ whole genome shotgun (WGS) entry which is preliminary data.</text>
</comment>
<evidence type="ECO:0000259" key="3">
    <source>
        <dbReference type="SMART" id="SM00128"/>
    </source>
</evidence>
<dbReference type="InterPro" id="IPR046985">
    <property type="entry name" value="IP5"/>
</dbReference>
<organism evidence="4 5">
    <name type="scientific">Imshaugia aleurites</name>
    <dbReference type="NCBI Taxonomy" id="172621"/>
    <lineage>
        <taxon>Eukaryota</taxon>
        <taxon>Fungi</taxon>
        <taxon>Dikarya</taxon>
        <taxon>Ascomycota</taxon>
        <taxon>Pezizomycotina</taxon>
        <taxon>Lecanoromycetes</taxon>
        <taxon>OSLEUM clade</taxon>
        <taxon>Lecanoromycetidae</taxon>
        <taxon>Lecanorales</taxon>
        <taxon>Lecanorineae</taxon>
        <taxon>Parmeliaceae</taxon>
        <taxon>Imshaugia</taxon>
    </lineage>
</organism>
<dbReference type="SMART" id="SM00128">
    <property type="entry name" value="IPPc"/>
    <property type="match status" value="1"/>
</dbReference>
<gene>
    <name evidence="4" type="ORF">IMSHALPRED_008092</name>
</gene>
<dbReference type="GO" id="GO:0004439">
    <property type="term" value="F:phosphatidylinositol-4,5-bisphosphate 5-phosphatase activity"/>
    <property type="evidence" value="ECO:0007669"/>
    <property type="project" value="TreeGrafter"/>
</dbReference>
<dbReference type="EMBL" id="CAJPDT010000056">
    <property type="protein sequence ID" value="CAF9930152.1"/>
    <property type="molecule type" value="Genomic_DNA"/>
</dbReference>
<evidence type="ECO:0000256" key="1">
    <source>
        <dbReference type="SAM" id="MobiDB-lite"/>
    </source>
</evidence>
<feature type="domain" description="Inositol polyphosphate-related phosphatase" evidence="3">
    <location>
        <begin position="2"/>
        <end position="382"/>
    </location>
</feature>